<evidence type="ECO:0000259" key="3">
    <source>
        <dbReference type="PROSITE" id="PS50887"/>
    </source>
</evidence>
<gene>
    <name evidence="4" type="ORF">FBR43_02445</name>
</gene>
<sequence length="352" mass="38173">MPSAQSLRTTAGAAQVDDLYQRIGQFLADQHLEPNPVNYAFAYHVIADPTGALATEVEARIDGGVRLTQRDIADLGVTIDRERAGVARETPARAADLLVAETQMQVEQFVDMMSSMQAETRDFGRDLIASADALERGGDAIGSAPEFLDRVARITQAMVGRVTDAERRLEQATHETQMLRRKLEEARGDALRDPLTGLPNRRAFEQAYAAGVDEGRAMCLAVCDVDHFKRVNDEFGHAVGDRVLRSIALTLTEACEGHFVARYGGEEFAVLFYAAPGDAAAVMEAARSQVAGKRYRVRETDAPLGEITFSAGVTEAAPADPLDAAFQRADRLLYAAKADGRNRVVQDGAFGD</sequence>
<dbReference type="GO" id="GO:0005886">
    <property type="term" value="C:plasma membrane"/>
    <property type="evidence" value="ECO:0007669"/>
    <property type="project" value="TreeGrafter"/>
</dbReference>
<dbReference type="OrthoDB" id="9812260at2"/>
<feature type="domain" description="GGDEF" evidence="3">
    <location>
        <begin position="216"/>
        <end position="349"/>
    </location>
</feature>
<feature type="coiled-coil region" evidence="2">
    <location>
        <begin position="162"/>
        <end position="189"/>
    </location>
</feature>
<dbReference type="InterPro" id="IPR050469">
    <property type="entry name" value="Diguanylate_Cyclase"/>
</dbReference>
<dbReference type="CDD" id="cd01949">
    <property type="entry name" value="GGDEF"/>
    <property type="match status" value="1"/>
</dbReference>
<name>A0A4U1L8B9_9SPHN</name>
<dbReference type="GO" id="GO:0052621">
    <property type="term" value="F:diguanylate cyclase activity"/>
    <property type="evidence" value="ECO:0007669"/>
    <property type="project" value="UniProtKB-EC"/>
</dbReference>
<dbReference type="EMBL" id="SWKR01000001">
    <property type="protein sequence ID" value="TKD53207.1"/>
    <property type="molecule type" value="Genomic_DNA"/>
</dbReference>
<evidence type="ECO:0000313" key="5">
    <source>
        <dbReference type="Proteomes" id="UP000309138"/>
    </source>
</evidence>
<evidence type="ECO:0000256" key="2">
    <source>
        <dbReference type="SAM" id="Coils"/>
    </source>
</evidence>
<dbReference type="InterPro" id="IPR043128">
    <property type="entry name" value="Rev_trsase/Diguanyl_cyclase"/>
</dbReference>
<comment type="caution">
    <text evidence="4">The sequence shown here is derived from an EMBL/GenBank/DDBJ whole genome shotgun (WGS) entry which is preliminary data.</text>
</comment>
<proteinExistence type="predicted"/>
<dbReference type="FunFam" id="3.30.70.270:FF:000001">
    <property type="entry name" value="Diguanylate cyclase domain protein"/>
    <property type="match status" value="1"/>
</dbReference>
<protein>
    <recommendedName>
        <fullName evidence="1">diguanylate cyclase</fullName>
        <ecNumber evidence="1">2.7.7.65</ecNumber>
    </recommendedName>
</protein>
<dbReference type="GO" id="GO:1902201">
    <property type="term" value="P:negative regulation of bacterial-type flagellum-dependent cell motility"/>
    <property type="evidence" value="ECO:0007669"/>
    <property type="project" value="TreeGrafter"/>
</dbReference>
<dbReference type="Proteomes" id="UP000309138">
    <property type="component" value="Unassembled WGS sequence"/>
</dbReference>
<dbReference type="PROSITE" id="PS50887">
    <property type="entry name" value="GGDEF"/>
    <property type="match status" value="1"/>
</dbReference>
<dbReference type="Pfam" id="PF00990">
    <property type="entry name" value="GGDEF"/>
    <property type="match status" value="1"/>
</dbReference>
<evidence type="ECO:0000313" key="4">
    <source>
        <dbReference type="EMBL" id="TKD53207.1"/>
    </source>
</evidence>
<reference evidence="4 5" key="1">
    <citation type="submission" date="2019-04" db="EMBL/GenBank/DDBJ databases">
        <authorList>
            <person name="Yang Y."/>
            <person name="Wei D."/>
        </authorList>
    </citation>
    <scope>NUCLEOTIDE SEQUENCE [LARGE SCALE GENOMIC DNA]</scope>
    <source>
        <strain evidence="4 5">L-1-4w-11</strain>
    </source>
</reference>
<keyword evidence="2" id="KW-0175">Coiled coil</keyword>
<dbReference type="GO" id="GO:0043709">
    <property type="term" value="P:cell adhesion involved in single-species biofilm formation"/>
    <property type="evidence" value="ECO:0007669"/>
    <property type="project" value="TreeGrafter"/>
</dbReference>
<dbReference type="SUPFAM" id="SSF55073">
    <property type="entry name" value="Nucleotide cyclase"/>
    <property type="match status" value="1"/>
</dbReference>
<dbReference type="NCBIfam" id="TIGR00254">
    <property type="entry name" value="GGDEF"/>
    <property type="match status" value="1"/>
</dbReference>
<dbReference type="Gene3D" id="3.30.70.270">
    <property type="match status" value="1"/>
</dbReference>
<dbReference type="PANTHER" id="PTHR45138:SF24">
    <property type="entry name" value="DIGUANYLATE CYCLASE DGCC-RELATED"/>
    <property type="match status" value="1"/>
</dbReference>
<dbReference type="AlphaFoldDB" id="A0A4U1L8B9"/>
<accession>A0A4U1L8B9</accession>
<dbReference type="EC" id="2.7.7.65" evidence="1"/>
<dbReference type="SMART" id="SM00267">
    <property type="entry name" value="GGDEF"/>
    <property type="match status" value="1"/>
</dbReference>
<dbReference type="RefSeq" id="WP_136941627.1">
    <property type="nucleotide sequence ID" value="NZ_SWKR01000001.1"/>
</dbReference>
<keyword evidence="5" id="KW-1185">Reference proteome</keyword>
<evidence type="ECO:0000256" key="1">
    <source>
        <dbReference type="ARBA" id="ARBA00012528"/>
    </source>
</evidence>
<dbReference type="InterPro" id="IPR029787">
    <property type="entry name" value="Nucleotide_cyclase"/>
</dbReference>
<dbReference type="InterPro" id="IPR000160">
    <property type="entry name" value="GGDEF_dom"/>
</dbReference>
<dbReference type="PANTHER" id="PTHR45138">
    <property type="entry name" value="REGULATORY COMPONENTS OF SENSORY TRANSDUCTION SYSTEM"/>
    <property type="match status" value="1"/>
</dbReference>
<organism evidence="4 5">
    <name type="scientific">Sphingomonas baiyangensis</name>
    <dbReference type="NCBI Taxonomy" id="2572576"/>
    <lineage>
        <taxon>Bacteria</taxon>
        <taxon>Pseudomonadati</taxon>
        <taxon>Pseudomonadota</taxon>
        <taxon>Alphaproteobacteria</taxon>
        <taxon>Sphingomonadales</taxon>
        <taxon>Sphingomonadaceae</taxon>
        <taxon>Sphingomonas</taxon>
    </lineage>
</organism>